<gene>
    <name evidence="2" type="ORF">EPHNCH_1052</name>
</gene>
<comment type="caution">
    <text evidence="2">The sequence shown here is derived from an EMBL/GenBank/DDBJ whole genome shotgun (WGS) entry which is preliminary data.</text>
</comment>
<feature type="compositionally biased region" description="Acidic residues" evidence="1">
    <location>
        <begin position="127"/>
        <end position="136"/>
    </location>
</feature>
<accession>A0A0F3N680</accession>
<reference evidence="2 3" key="1">
    <citation type="submission" date="2015-01" db="EMBL/GenBank/DDBJ databases">
        <title>Genome Sequencing of Rickettsiales.</title>
        <authorList>
            <person name="Daugherty S.C."/>
            <person name="Su Q."/>
            <person name="Abolude K."/>
            <person name="Beier-Sexton M."/>
            <person name="Carlyon J.A."/>
            <person name="Carter R."/>
            <person name="Day N.P."/>
            <person name="Dumler S.J."/>
            <person name="Dyachenko V."/>
            <person name="Godinez A."/>
            <person name="Kurtti T.J."/>
            <person name="Lichay M."/>
            <person name="Mullins K.E."/>
            <person name="Ott S."/>
            <person name="Pappas-Brown V."/>
            <person name="Paris D.H."/>
            <person name="Patel P."/>
            <person name="Richards A.L."/>
            <person name="Sadzewicz L."/>
            <person name="Sears K."/>
            <person name="Seidman D."/>
            <person name="Sengamalay N."/>
            <person name="Stenos J."/>
            <person name="Tallon L.J."/>
            <person name="Vincent G."/>
            <person name="Fraser C.M."/>
            <person name="Munderloh U."/>
            <person name="Dunning-Hotopp J.C."/>
        </authorList>
    </citation>
    <scope>NUCLEOTIDE SEQUENCE [LARGE SCALE GENOMIC DNA]</scope>
    <source>
        <strain evidence="2 3">NCH-1</strain>
    </source>
</reference>
<dbReference type="AlphaFoldDB" id="A0A0F3N680"/>
<dbReference type="PATRIC" id="fig|1359161.3.peg.1179"/>
<evidence type="ECO:0000313" key="2">
    <source>
        <dbReference type="EMBL" id="KJV63246.1"/>
    </source>
</evidence>
<name>A0A0F3N680_ANAPH</name>
<sequence>MIMHKPGGGGADMGMGPNIASVQSLMHATQERAEAAGGGEEGDDRSSLAIMNAVLATPVEAMKADLVGSLLGNIDKAAMSLGANLSAQFSIYGPSKTSLAFGFPILFDSIKGGGEGGDEAASGGGEGGEDYTDGGDDERYLDGRNDPHLYDPWDFDQYPHADESIGRAAQGLDGVSHEERGHEHHVSPSPSPNVIEHSEGRGM</sequence>
<feature type="compositionally biased region" description="Basic and acidic residues" evidence="1">
    <location>
        <begin position="137"/>
        <end position="165"/>
    </location>
</feature>
<proteinExistence type="predicted"/>
<feature type="region of interest" description="Disordered" evidence="1">
    <location>
        <begin position="114"/>
        <end position="203"/>
    </location>
</feature>
<dbReference type="EMBL" id="LANT01000008">
    <property type="protein sequence ID" value="KJV63246.1"/>
    <property type="molecule type" value="Genomic_DNA"/>
</dbReference>
<organism evidence="2 3">
    <name type="scientific">Anaplasma phagocytophilum str. NCH-1</name>
    <dbReference type="NCBI Taxonomy" id="1359161"/>
    <lineage>
        <taxon>Bacteria</taxon>
        <taxon>Pseudomonadati</taxon>
        <taxon>Pseudomonadota</taxon>
        <taxon>Alphaproteobacteria</taxon>
        <taxon>Rickettsiales</taxon>
        <taxon>Anaplasmataceae</taxon>
        <taxon>Anaplasma</taxon>
        <taxon>phagocytophilum group</taxon>
    </lineage>
</organism>
<evidence type="ECO:0000256" key="1">
    <source>
        <dbReference type="SAM" id="MobiDB-lite"/>
    </source>
</evidence>
<evidence type="ECO:0000313" key="3">
    <source>
        <dbReference type="Proteomes" id="UP000033754"/>
    </source>
</evidence>
<feature type="compositionally biased region" description="Basic and acidic residues" evidence="1">
    <location>
        <begin position="175"/>
        <end position="186"/>
    </location>
</feature>
<protein>
    <submittedName>
        <fullName evidence="2">Uncharacterized protein</fullName>
    </submittedName>
</protein>
<dbReference type="Proteomes" id="UP000033754">
    <property type="component" value="Unassembled WGS sequence"/>
</dbReference>